<accession>A0AC34QRC3</accession>
<evidence type="ECO:0000313" key="2">
    <source>
        <dbReference type="WBParaSite" id="JU765_v2.g18601.t1"/>
    </source>
</evidence>
<dbReference type="WBParaSite" id="JU765_v2.g18601.t1">
    <property type="protein sequence ID" value="JU765_v2.g18601.t1"/>
    <property type="gene ID" value="JU765_v2.g18601"/>
</dbReference>
<sequence>MKDAVDHEWGDYYISGLQKGKKKNWILETIYQINQLIPSFNEVFDRETFYVFVFLVIAASIVFIYLMTSVFKIKVREHDFIIFIFSQTVQFDHFPKLYAFSFLVELLILSSKFARFKPFVQQNHHDFTLAHPITASFPVIATNPIILPLKWFNVPIYAVHDNRKTTNSTFSYLSEISGRYFGPVNLKSLNYCTFDYCFQSLLALNFLKMFFIIPKIGRLSSREAIRSHRNTKNSLRALSAANVFDIEVCECKPESWK</sequence>
<dbReference type="Proteomes" id="UP000887576">
    <property type="component" value="Unplaced"/>
</dbReference>
<proteinExistence type="predicted"/>
<reference evidence="2" key="1">
    <citation type="submission" date="2022-11" db="UniProtKB">
        <authorList>
            <consortium name="WormBaseParasite"/>
        </authorList>
    </citation>
    <scope>IDENTIFICATION</scope>
</reference>
<organism evidence="1 2">
    <name type="scientific">Panagrolaimus sp. JU765</name>
    <dbReference type="NCBI Taxonomy" id="591449"/>
    <lineage>
        <taxon>Eukaryota</taxon>
        <taxon>Metazoa</taxon>
        <taxon>Ecdysozoa</taxon>
        <taxon>Nematoda</taxon>
        <taxon>Chromadorea</taxon>
        <taxon>Rhabditida</taxon>
        <taxon>Tylenchina</taxon>
        <taxon>Panagrolaimomorpha</taxon>
        <taxon>Panagrolaimoidea</taxon>
        <taxon>Panagrolaimidae</taxon>
        <taxon>Panagrolaimus</taxon>
    </lineage>
</organism>
<protein>
    <submittedName>
        <fullName evidence="2">Uncharacterized protein</fullName>
    </submittedName>
</protein>
<name>A0AC34QRC3_9BILA</name>
<evidence type="ECO:0000313" key="1">
    <source>
        <dbReference type="Proteomes" id="UP000887576"/>
    </source>
</evidence>